<keyword evidence="1" id="KW-0175">Coiled coil</keyword>
<proteinExistence type="predicted"/>
<dbReference type="EMBL" id="JAIWYP010000009">
    <property type="protein sequence ID" value="KAH3771886.1"/>
    <property type="molecule type" value="Genomic_DNA"/>
</dbReference>
<gene>
    <name evidence="2" type="ORF">DPMN_173215</name>
</gene>
<protein>
    <submittedName>
        <fullName evidence="2">Uncharacterized protein</fullName>
    </submittedName>
</protein>
<evidence type="ECO:0000256" key="1">
    <source>
        <dbReference type="SAM" id="Coils"/>
    </source>
</evidence>
<name>A0A9D4E296_DREPO</name>
<reference evidence="2" key="1">
    <citation type="journal article" date="2019" name="bioRxiv">
        <title>The Genome of the Zebra Mussel, Dreissena polymorpha: A Resource for Invasive Species Research.</title>
        <authorList>
            <person name="McCartney M.A."/>
            <person name="Auch B."/>
            <person name="Kono T."/>
            <person name="Mallez S."/>
            <person name="Zhang Y."/>
            <person name="Obille A."/>
            <person name="Becker A."/>
            <person name="Abrahante J.E."/>
            <person name="Garbe J."/>
            <person name="Badalamenti J.P."/>
            <person name="Herman A."/>
            <person name="Mangelson H."/>
            <person name="Liachko I."/>
            <person name="Sullivan S."/>
            <person name="Sone E.D."/>
            <person name="Koren S."/>
            <person name="Silverstein K.A.T."/>
            <person name="Beckman K.B."/>
            <person name="Gohl D.M."/>
        </authorList>
    </citation>
    <scope>NUCLEOTIDE SEQUENCE</scope>
    <source>
        <strain evidence="2">Duluth1</strain>
        <tissue evidence="2">Whole animal</tissue>
    </source>
</reference>
<organism evidence="2 3">
    <name type="scientific">Dreissena polymorpha</name>
    <name type="common">Zebra mussel</name>
    <name type="synonym">Mytilus polymorpha</name>
    <dbReference type="NCBI Taxonomy" id="45954"/>
    <lineage>
        <taxon>Eukaryota</taxon>
        <taxon>Metazoa</taxon>
        <taxon>Spiralia</taxon>
        <taxon>Lophotrochozoa</taxon>
        <taxon>Mollusca</taxon>
        <taxon>Bivalvia</taxon>
        <taxon>Autobranchia</taxon>
        <taxon>Heteroconchia</taxon>
        <taxon>Euheterodonta</taxon>
        <taxon>Imparidentia</taxon>
        <taxon>Neoheterodontei</taxon>
        <taxon>Myida</taxon>
        <taxon>Dreissenoidea</taxon>
        <taxon>Dreissenidae</taxon>
        <taxon>Dreissena</taxon>
    </lineage>
</organism>
<evidence type="ECO:0000313" key="3">
    <source>
        <dbReference type="Proteomes" id="UP000828390"/>
    </source>
</evidence>
<dbReference type="AlphaFoldDB" id="A0A9D4E296"/>
<comment type="caution">
    <text evidence="2">The sequence shown here is derived from an EMBL/GenBank/DDBJ whole genome shotgun (WGS) entry which is preliminary data.</text>
</comment>
<dbReference type="Proteomes" id="UP000828390">
    <property type="component" value="Unassembled WGS sequence"/>
</dbReference>
<feature type="coiled-coil region" evidence="1">
    <location>
        <begin position="1"/>
        <end position="28"/>
    </location>
</feature>
<sequence length="109" mass="13025">MIRMEAEMDKWEARMNEQLGKLTSLRDNIDHVMRTEDSRLELIQEVFVGCHNNLTALQSRADDQVQQLIEKINNGEFILSYQMKYCLHFIEILYTHNIHWHISLVGFFK</sequence>
<keyword evidence="3" id="KW-1185">Reference proteome</keyword>
<accession>A0A9D4E296</accession>
<evidence type="ECO:0000313" key="2">
    <source>
        <dbReference type="EMBL" id="KAH3771886.1"/>
    </source>
</evidence>
<reference evidence="2" key="2">
    <citation type="submission" date="2020-11" db="EMBL/GenBank/DDBJ databases">
        <authorList>
            <person name="McCartney M.A."/>
            <person name="Auch B."/>
            <person name="Kono T."/>
            <person name="Mallez S."/>
            <person name="Becker A."/>
            <person name="Gohl D.M."/>
            <person name="Silverstein K.A.T."/>
            <person name="Koren S."/>
            <person name="Bechman K.B."/>
            <person name="Herman A."/>
            <person name="Abrahante J.E."/>
            <person name="Garbe J."/>
        </authorList>
    </citation>
    <scope>NUCLEOTIDE SEQUENCE</scope>
    <source>
        <strain evidence="2">Duluth1</strain>
        <tissue evidence="2">Whole animal</tissue>
    </source>
</reference>